<gene>
    <name evidence="2" type="ORF">DRB17_05540</name>
</gene>
<dbReference type="EMBL" id="QPMH01000004">
    <property type="protein sequence ID" value="RDD62624.1"/>
    <property type="molecule type" value="Genomic_DNA"/>
</dbReference>
<protein>
    <submittedName>
        <fullName evidence="2">Uncharacterized protein</fullName>
    </submittedName>
</protein>
<evidence type="ECO:0000256" key="1">
    <source>
        <dbReference type="SAM" id="MobiDB-lite"/>
    </source>
</evidence>
<dbReference type="AlphaFoldDB" id="A0A369TDM0"/>
<proteinExistence type="predicted"/>
<name>A0A369TDM0_9PROT</name>
<organism evidence="2 3">
    <name type="scientific">Ferruginivarius sediminum</name>
    <dbReference type="NCBI Taxonomy" id="2661937"/>
    <lineage>
        <taxon>Bacteria</taxon>
        <taxon>Pseudomonadati</taxon>
        <taxon>Pseudomonadota</taxon>
        <taxon>Alphaproteobacteria</taxon>
        <taxon>Rhodospirillales</taxon>
        <taxon>Rhodospirillaceae</taxon>
        <taxon>Ferruginivarius</taxon>
    </lineage>
</organism>
<dbReference type="Proteomes" id="UP000253941">
    <property type="component" value="Unassembled WGS sequence"/>
</dbReference>
<feature type="region of interest" description="Disordered" evidence="1">
    <location>
        <begin position="228"/>
        <end position="255"/>
    </location>
</feature>
<comment type="caution">
    <text evidence="2">The sequence shown here is derived from an EMBL/GenBank/DDBJ whole genome shotgun (WGS) entry which is preliminary data.</text>
</comment>
<dbReference type="RefSeq" id="WP_114581199.1">
    <property type="nucleotide sequence ID" value="NZ_QPMH01000004.1"/>
</dbReference>
<evidence type="ECO:0000313" key="2">
    <source>
        <dbReference type="EMBL" id="RDD62624.1"/>
    </source>
</evidence>
<reference evidence="2 3" key="1">
    <citation type="submission" date="2018-07" db="EMBL/GenBank/DDBJ databases">
        <title>Venubactetium sediminum gen. nov., sp. nov., isolated from a marine solar saltern.</title>
        <authorList>
            <person name="Wang S."/>
        </authorList>
    </citation>
    <scope>NUCLEOTIDE SEQUENCE [LARGE SCALE GENOMIC DNA]</scope>
    <source>
        <strain evidence="2 3">WD2A32</strain>
    </source>
</reference>
<sequence length="255" mass="27574">MTMLAMALSPQRAAVMTDTAMSDNADDIGESGGYVSKVFPIPHLRACLFGRGCMFIANHAALSLNDKAFGDIADAAEAMPGILDSARDACIDGLEQNVMGGAMSVEAQAFMENQADEGFFCLAGYSDKQRRVVCYSYRVEDDEFIQHTTPYGVAFAPADHIGHLRDGDGSRDHLAAILRAQYHNVVSGKIPGADLHKTGCGGPVVYTEITAKGITSSVLDILSDVTAESRPSDTAGLTRQQRRKLERERRKKERV</sequence>
<keyword evidence="3" id="KW-1185">Reference proteome</keyword>
<accession>A0A369TDM0</accession>
<evidence type="ECO:0000313" key="3">
    <source>
        <dbReference type="Proteomes" id="UP000253941"/>
    </source>
</evidence>